<accession>A0ABQ4MZ19</accession>
<dbReference type="EMBL" id="BOSM01000014">
    <property type="protein sequence ID" value="GIP61154.1"/>
    <property type="molecule type" value="Genomic_DNA"/>
</dbReference>
<gene>
    <name evidence="1" type="ORF">J15TS10_49680</name>
</gene>
<proteinExistence type="predicted"/>
<name>A0ABQ4MZ19_9BACL</name>
<organism evidence="1 2">
    <name type="scientific">Paenibacillus woosongensis</name>
    <dbReference type="NCBI Taxonomy" id="307580"/>
    <lineage>
        <taxon>Bacteria</taxon>
        <taxon>Bacillati</taxon>
        <taxon>Bacillota</taxon>
        <taxon>Bacilli</taxon>
        <taxon>Bacillales</taxon>
        <taxon>Paenibacillaceae</taxon>
        <taxon>Paenibacillus</taxon>
    </lineage>
</organism>
<reference evidence="1 2" key="1">
    <citation type="submission" date="2021-03" db="EMBL/GenBank/DDBJ databases">
        <title>Antimicrobial resistance genes in bacteria isolated from Japanese honey, and their potential for conferring macrolide and lincosamide resistance in the American foulbrood pathogen Paenibacillus larvae.</title>
        <authorList>
            <person name="Okamoto M."/>
            <person name="Kumagai M."/>
            <person name="Kanamori H."/>
            <person name="Takamatsu D."/>
        </authorList>
    </citation>
    <scope>NUCLEOTIDE SEQUENCE [LARGE SCALE GENOMIC DNA]</scope>
    <source>
        <strain evidence="1 2">J15TS10</strain>
    </source>
</reference>
<dbReference type="Proteomes" id="UP000681290">
    <property type="component" value="Unassembled WGS sequence"/>
</dbReference>
<evidence type="ECO:0000313" key="2">
    <source>
        <dbReference type="Proteomes" id="UP000681290"/>
    </source>
</evidence>
<evidence type="ECO:0000313" key="1">
    <source>
        <dbReference type="EMBL" id="GIP61154.1"/>
    </source>
</evidence>
<sequence>MMESGDLWSDLDQQNDWIGSPLLKSSVGDTIWQLRSQNENLFRQRLIDYFSLGYPGWSIVKVEYPLIYLRDDRRTE</sequence>
<protein>
    <submittedName>
        <fullName evidence="1">Uncharacterized protein</fullName>
    </submittedName>
</protein>
<keyword evidence="2" id="KW-1185">Reference proteome</keyword>
<comment type="caution">
    <text evidence="1">The sequence shown here is derived from an EMBL/GenBank/DDBJ whole genome shotgun (WGS) entry which is preliminary data.</text>
</comment>